<dbReference type="AlphaFoldDB" id="A0A841HT97"/>
<dbReference type="PANTHER" id="PTHR43190:SF3">
    <property type="entry name" value="N-ACETYL-D-GLUCOSAMINE KINASE"/>
    <property type="match status" value="1"/>
</dbReference>
<dbReference type="SUPFAM" id="SSF53067">
    <property type="entry name" value="Actin-like ATPase domain"/>
    <property type="match status" value="2"/>
</dbReference>
<dbReference type="GO" id="GO:0016301">
    <property type="term" value="F:kinase activity"/>
    <property type="evidence" value="ECO:0007669"/>
    <property type="project" value="UniProtKB-KW"/>
</dbReference>
<evidence type="ECO:0000313" key="1">
    <source>
        <dbReference type="EMBL" id="MBB6095440.1"/>
    </source>
</evidence>
<dbReference type="InterPro" id="IPR052519">
    <property type="entry name" value="Euk-type_GlcNAc_Kinase"/>
</dbReference>
<reference evidence="1 2" key="1">
    <citation type="submission" date="2020-08" db="EMBL/GenBank/DDBJ databases">
        <title>Genomic Encyclopedia of Type Strains, Phase IV (KMG-IV): sequencing the most valuable type-strain genomes for metagenomic binning, comparative biology and taxonomic classification.</title>
        <authorList>
            <person name="Goeker M."/>
        </authorList>
    </citation>
    <scope>NUCLEOTIDE SEQUENCE [LARGE SCALE GENOMIC DNA]</scope>
    <source>
        <strain evidence="1 2">DSM 26723</strain>
    </source>
</reference>
<dbReference type="RefSeq" id="WP_184334810.1">
    <property type="nucleotide sequence ID" value="NZ_JACHHZ010000005.1"/>
</dbReference>
<protein>
    <submittedName>
        <fullName evidence="1">N-acetylglucosamine kinase-like BadF-type ATPase</fullName>
    </submittedName>
</protein>
<accession>A0A841HT97</accession>
<keyword evidence="2" id="KW-1185">Reference proteome</keyword>
<organism evidence="1 2">
    <name type="scientific">Povalibacter uvarum</name>
    <dbReference type="NCBI Taxonomy" id="732238"/>
    <lineage>
        <taxon>Bacteria</taxon>
        <taxon>Pseudomonadati</taxon>
        <taxon>Pseudomonadota</taxon>
        <taxon>Gammaproteobacteria</taxon>
        <taxon>Steroidobacterales</taxon>
        <taxon>Steroidobacteraceae</taxon>
        <taxon>Povalibacter</taxon>
    </lineage>
</organism>
<gene>
    <name evidence="1" type="ORF">HNQ60_004330</name>
</gene>
<dbReference type="InterPro" id="IPR043129">
    <property type="entry name" value="ATPase_NBD"/>
</dbReference>
<dbReference type="Proteomes" id="UP000588068">
    <property type="component" value="Unassembled WGS sequence"/>
</dbReference>
<comment type="caution">
    <text evidence="1">The sequence shown here is derived from an EMBL/GenBank/DDBJ whole genome shotgun (WGS) entry which is preliminary data.</text>
</comment>
<dbReference type="Gene3D" id="3.30.420.40">
    <property type="match status" value="2"/>
</dbReference>
<dbReference type="PANTHER" id="PTHR43190">
    <property type="entry name" value="N-ACETYL-D-GLUCOSAMINE KINASE"/>
    <property type="match status" value="1"/>
</dbReference>
<evidence type="ECO:0000313" key="2">
    <source>
        <dbReference type="Proteomes" id="UP000588068"/>
    </source>
</evidence>
<keyword evidence="1" id="KW-0418">Kinase</keyword>
<keyword evidence="1" id="KW-0808">Transferase</keyword>
<name>A0A841HT97_9GAMM</name>
<dbReference type="EMBL" id="JACHHZ010000005">
    <property type="protein sequence ID" value="MBB6095440.1"/>
    <property type="molecule type" value="Genomic_DNA"/>
</dbReference>
<proteinExistence type="predicted"/>
<sequence length="317" mass="34378">MLLGFDGGWNKSALALCSLEGRLLARLRGPGTAIVGLPTERFFTVAESMVQEICRLAGIQQTQISHLALGLSGVDFDDERKAQHHCIADGLRLDPAHLTLVNDGVAALCGASKAERLVIVQHGSGITLSWRAKPGEEQVFDSLDVANVFDIRREVTIQIARMIDGRAEPTRLLGQVLRHCDVPPEQFAEWMFRDPIARLRQTLLETVVFKAWREGESVATDLVQRAAADYVLAARAMGARMPRGAGFVAAFGGGVITQGGADFQQLLSRRLGEACPEATLTSVQLPPEAGALVLAGRRSGIDASMLFDRLLEQWSDL</sequence>